<organism evidence="1 2">
    <name type="scientific">Bordetella genomosp. 5</name>
    <dbReference type="NCBI Taxonomy" id="1395608"/>
    <lineage>
        <taxon>Bacteria</taxon>
        <taxon>Pseudomonadati</taxon>
        <taxon>Pseudomonadota</taxon>
        <taxon>Betaproteobacteria</taxon>
        <taxon>Burkholderiales</taxon>
        <taxon>Alcaligenaceae</taxon>
        <taxon>Bordetella</taxon>
    </lineage>
</organism>
<sequence length="62" mass="6517">MRLRLAAPQARVFVSGRPGDKKGPHAAPSACCPPRGRFLSWGGPATKKAPTLRLRLAAPRGG</sequence>
<protein>
    <submittedName>
        <fullName evidence="1">Uncharacterized protein</fullName>
    </submittedName>
</protein>
<dbReference type="Proteomes" id="UP000216913">
    <property type="component" value="Unassembled WGS sequence"/>
</dbReference>
<reference evidence="1 2" key="1">
    <citation type="submission" date="2017-05" db="EMBL/GenBank/DDBJ databases">
        <title>Complete and WGS of Bordetella genogroups.</title>
        <authorList>
            <person name="Spilker T."/>
            <person name="LiPuma J."/>
        </authorList>
    </citation>
    <scope>NUCLEOTIDE SEQUENCE [LARGE SCALE GENOMIC DNA]</scope>
    <source>
        <strain evidence="1 2">AU10456</strain>
    </source>
</reference>
<dbReference type="AlphaFoldDB" id="A0A261TUD1"/>
<dbReference type="EMBL" id="NEVP01000005">
    <property type="protein sequence ID" value="OZI52847.1"/>
    <property type="molecule type" value="Genomic_DNA"/>
</dbReference>
<comment type="caution">
    <text evidence="1">The sequence shown here is derived from an EMBL/GenBank/DDBJ whole genome shotgun (WGS) entry which is preliminary data.</text>
</comment>
<accession>A0A261TUD1</accession>
<evidence type="ECO:0000313" key="1">
    <source>
        <dbReference type="EMBL" id="OZI52847.1"/>
    </source>
</evidence>
<name>A0A261TUD1_9BORD</name>
<keyword evidence="2" id="KW-1185">Reference proteome</keyword>
<proteinExistence type="predicted"/>
<feature type="non-terminal residue" evidence="1">
    <location>
        <position position="62"/>
    </location>
</feature>
<evidence type="ECO:0000313" key="2">
    <source>
        <dbReference type="Proteomes" id="UP000216913"/>
    </source>
</evidence>
<gene>
    <name evidence="1" type="ORF">CAL25_08850</name>
</gene>